<proteinExistence type="inferred from homology"/>
<feature type="region of interest" description="Disordered" evidence="4">
    <location>
        <begin position="226"/>
        <end position="250"/>
    </location>
</feature>
<dbReference type="InterPro" id="IPR050734">
    <property type="entry name" value="PIH1/Kintoun_subfamily"/>
</dbReference>
<evidence type="ECO:0000256" key="2">
    <source>
        <dbReference type="ARBA" id="ARBA00024190"/>
    </source>
</evidence>
<evidence type="ECO:0000256" key="1">
    <source>
        <dbReference type="ARBA" id="ARBA00022490"/>
    </source>
</evidence>
<dbReference type="GO" id="GO:0120293">
    <property type="term" value="C:dynein axonemal particle"/>
    <property type="evidence" value="ECO:0007669"/>
    <property type="project" value="UniProtKB-SubCell"/>
</dbReference>
<feature type="compositionally biased region" description="Basic residues" evidence="4">
    <location>
        <begin position="687"/>
        <end position="703"/>
    </location>
</feature>
<keyword evidence="1 3" id="KW-0963">Cytoplasm</keyword>
<name>A0AAV8ZQ95_9CUCU</name>
<dbReference type="InterPro" id="IPR012981">
    <property type="entry name" value="PIH1_N"/>
</dbReference>
<dbReference type="Pfam" id="PF08190">
    <property type="entry name" value="PIH1"/>
    <property type="match status" value="1"/>
</dbReference>
<dbReference type="Pfam" id="PF18201">
    <property type="entry name" value="PIH1_CS"/>
    <property type="match status" value="1"/>
</dbReference>
<dbReference type="PANTHER" id="PTHR22997:SF3">
    <property type="entry name" value="PROTEIN KINTOUN"/>
    <property type="match status" value="1"/>
</dbReference>
<sequence length="754" mass="85905">MNSSFDKLKELNLSRDEVDRIGEALKKEEFRKLLIDYVEELQDPKNKKLYEEEITQLEKERGVDVTFIHPKPGYVIKTSVNGNQKAFINICVNDHIKKPSSSPSIKEGAKGLSWSLPHSLSPSREDIDNKGARCQVFDIVFHSDTLHLADKNNAFRTMVNSTALEAVEANFDVKLDKKNLKFPKLTYKGIAHASVIRKPSESGPVEHSPEEQEIYDKIFAHANNIKSSPTRKYKKSPRKNSEKNSADDKSTYTVPVYSIKHRSHIDIQEFTGHREAKMNTAIPKELIVEINLPLLKSSTDIILGVTEKTIQLISEKPAKYKLNLTLPYNVNESTGNAKFDKDLKKLVITLPVRYNSNFRLSDCKDDSGVESDHCATETAESEDEIIEKQLSSEHEPSEKCLEKSTQFRTKFLDENVHYNLPEFTCHVFENIIAFTLNVKNVDENSVGKLFDNAGSSIHIKFTSIGSSFYPSYYAFCVKFPLYTIDEENTTIEVWDNNVVLQVSIKPCDKQIQLYLYGISEEDLLEKCVEEPEIINKVLQGTKEKDGLSKKENENQKQRNKEAVQFLENIEENAISNSSNSSIEEQYNENSLEKPQSRAIDILCTSYESSGDELSCSSYSPRKNRGILKRLSSKRFAVGRSISESSLDDFVCSSSFENCHTSLDSVIPEDGEVSTSLKRLSNSSILGQKKKNQRKSKNKKRALERRHSESENSEVDDKKEGDLKDCRENDDVRQKEVIKFNKKEDHDIFHLDIDN</sequence>
<evidence type="ECO:0000256" key="4">
    <source>
        <dbReference type="SAM" id="MobiDB-lite"/>
    </source>
</evidence>
<evidence type="ECO:0000259" key="6">
    <source>
        <dbReference type="Pfam" id="PF18201"/>
    </source>
</evidence>
<evidence type="ECO:0000313" key="8">
    <source>
        <dbReference type="Proteomes" id="UP001162156"/>
    </source>
</evidence>
<comment type="caution">
    <text evidence="7">The sequence shown here is derived from an EMBL/GenBank/DDBJ whole genome shotgun (WGS) entry which is preliminary data.</text>
</comment>
<feature type="region of interest" description="Disordered" evidence="4">
    <location>
        <begin position="671"/>
        <end position="727"/>
    </location>
</feature>
<dbReference type="AlphaFoldDB" id="A0AAV8ZQ95"/>
<evidence type="ECO:0000259" key="5">
    <source>
        <dbReference type="Pfam" id="PF08190"/>
    </source>
</evidence>
<evidence type="ECO:0000256" key="3">
    <source>
        <dbReference type="HAMAP-Rule" id="MF_03069"/>
    </source>
</evidence>
<dbReference type="PANTHER" id="PTHR22997">
    <property type="entry name" value="PIH1 DOMAIN-CONTAINING PROTEIN 1"/>
    <property type="match status" value="1"/>
</dbReference>
<feature type="compositionally biased region" description="Basic and acidic residues" evidence="4">
    <location>
        <begin position="239"/>
        <end position="250"/>
    </location>
</feature>
<feature type="compositionally biased region" description="Basic residues" evidence="4">
    <location>
        <begin position="229"/>
        <end position="238"/>
    </location>
</feature>
<dbReference type="EMBL" id="JANEYF010000845">
    <property type="protein sequence ID" value="KAJ8967666.1"/>
    <property type="molecule type" value="Genomic_DNA"/>
</dbReference>
<dbReference type="HAMAP" id="MF_03069">
    <property type="entry name" value="Kintoun"/>
    <property type="match status" value="1"/>
</dbReference>
<protein>
    <recommendedName>
        <fullName evidence="3">Protein kintoun</fullName>
    </recommendedName>
    <alternativeName>
        <fullName evidence="3">Dynein assembly factor 2, axonemal homolog</fullName>
    </alternativeName>
</protein>
<keyword evidence="8" id="KW-1185">Reference proteome</keyword>
<dbReference type="GO" id="GO:0070286">
    <property type="term" value="P:axonemal dynein complex assembly"/>
    <property type="evidence" value="ECO:0007669"/>
    <property type="project" value="UniProtKB-UniRule"/>
</dbReference>
<dbReference type="InterPro" id="IPR034727">
    <property type="entry name" value="Kintoun"/>
</dbReference>
<evidence type="ECO:0000313" key="7">
    <source>
        <dbReference type="EMBL" id="KAJ8967666.1"/>
    </source>
</evidence>
<gene>
    <name evidence="7" type="ORF">NQ314_002704</name>
</gene>
<dbReference type="GO" id="GO:0060285">
    <property type="term" value="P:cilium-dependent cell motility"/>
    <property type="evidence" value="ECO:0007669"/>
    <property type="project" value="UniProtKB-UniRule"/>
</dbReference>
<feature type="compositionally biased region" description="Basic and acidic residues" evidence="4">
    <location>
        <begin position="704"/>
        <end position="727"/>
    </location>
</feature>
<dbReference type="Proteomes" id="UP001162156">
    <property type="component" value="Unassembled WGS sequence"/>
</dbReference>
<dbReference type="InterPro" id="IPR041442">
    <property type="entry name" value="PIH1D1/2/3_CS-like"/>
</dbReference>
<feature type="compositionally biased region" description="Polar residues" evidence="4">
    <location>
        <begin position="672"/>
        <end position="685"/>
    </location>
</feature>
<feature type="domain" description="PIH1D1/2/3 CS-like" evidence="6">
    <location>
        <begin position="253"/>
        <end position="352"/>
    </location>
</feature>
<organism evidence="7 8">
    <name type="scientific">Rhamnusium bicolor</name>
    <dbReference type="NCBI Taxonomy" id="1586634"/>
    <lineage>
        <taxon>Eukaryota</taxon>
        <taxon>Metazoa</taxon>
        <taxon>Ecdysozoa</taxon>
        <taxon>Arthropoda</taxon>
        <taxon>Hexapoda</taxon>
        <taxon>Insecta</taxon>
        <taxon>Pterygota</taxon>
        <taxon>Neoptera</taxon>
        <taxon>Endopterygota</taxon>
        <taxon>Coleoptera</taxon>
        <taxon>Polyphaga</taxon>
        <taxon>Cucujiformia</taxon>
        <taxon>Chrysomeloidea</taxon>
        <taxon>Cerambycidae</taxon>
        <taxon>Lepturinae</taxon>
        <taxon>Rhagiini</taxon>
        <taxon>Rhamnusium</taxon>
    </lineage>
</organism>
<accession>A0AAV8ZQ95</accession>
<comment type="function">
    <text evidence="3">Required for cytoplasmic pre-assembly of axonemal dyneins, thereby playing a central role in motility in cilia and flagella. Involved in pre-assembly of dynein arm complexes in the cytoplasm before intraflagellar transport loads them for the ciliary compartment.</text>
</comment>
<feature type="domain" description="PIH1 N-terminal" evidence="5">
    <location>
        <begin position="41"/>
        <end position="200"/>
    </location>
</feature>
<reference evidence="7" key="1">
    <citation type="journal article" date="2023" name="Insect Mol. Biol.">
        <title>Genome sequencing provides insights into the evolution of gene families encoding plant cell wall-degrading enzymes in longhorned beetles.</title>
        <authorList>
            <person name="Shin N.R."/>
            <person name="Okamura Y."/>
            <person name="Kirsch R."/>
            <person name="Pauchet Y."/>
        </authorList>
    </citation>
    <scope>NUCLEOTIDE SEQUENCE</scope>
    <source>
        <strain evidence="7">RBIC_L_NR</strain>
    </source>
</reference>
<comment type="subcellular location">
    <subcellularLocation>
        <location evidence="3">Cytoplasm</location>
    </subcellularLocation>
    <subcellularLocation>
        <location evidence="2">Dynein axonemal particle</location>
    </subcellularLocation>
</comment>
<comment type="similarity">
    <text evidence="3">Belongs to the PIH1 family. Kintoun subfamily.</text>
</comment>